<dbReference type="KEGG" id="fcy:FRACYDRAFT_255414"/>
<dbReference type="EMBL" id="KV784417">
    <property type="protein sequence ID" value="OEU06273.1"/>
    <property type="molecule type" value="Genomic_DNA"/>
</dbReference>
<gene>
    <name evidence="2" type="ORF">FRACYDRAFT_255414</name>
</gene>
<evidence type="ECO:0000256" key="1">
    <source>
        <dbReference type="SAM" id="MobiDB-lite"/>
    </source>
</evidence>
<dbReference type="InParanoid" id="A0A1E7EL41"/>
<organism evidence="2 3">
    <name type="scientific">Fragilariopsis cylindrus CCMP1102</name>
    <dbReference type="NCBI Taxonomy" id="635003"/>
    <lineage>
        <taxon>Eukaryota</taxon>
        <taxon>Sar</taxon>
        <taxon>Stramenopiles</taxon>
        <taxon>Ochrophyta</taxon>
        <taxon>Bacillariophyta</taxon>
        <taxon>Bacillariophyceae</taxon>
        <taxon>Bacillariophycidae</taxon>
        <taxon>Bacillariales</taxon>
        <taxon>Bacillariaceae</taxon>
        <taxon>Fragilariopsis</taxon>
    </lineage>
</organism>
<proteinExistence type="predicted"/>
<keyword evidence="3" id="KW-1185">Reference proteome</keyword>
<feature type="region of interest" description="Disordered" evidence="1">
    <location>
        <begin position="68"/>
        <end position="106"/>
    </location>
</feature>
<sequence length="159" mass="17412">MLEFTFIFSANLSGIWNSKIVHKNPAKASVNPFIIEEAVAGTSTVAPLEDINIDFNNLIGDIDPIGAVPPSIHKRPVQSPRDKSMKDMKNKEDGFDDGDDKKKLPNYTVESLAKKKYSAAEARKNNPVDGLSSFSKTALWKELKPNEAAVEEPANPSIS</sequence>
<reference evidence="2 3" key="1">
    <citation type="submission" date="2016-09" db="EMBL/GenBank/DDBJ databases">
        <title>Extensive genetic diversity and differential bi-allelic expression allows diatom success in the polar Southern Ocean.</title>
        <authorList>
            <consortium name="DOE Joint Genome Institute"/>
            <person name="Mock T."/>
            <person name="Otillar R.P."/>
            <person name="Strauss J."/>
            <person name="Dupont C."/>
            <person name="Frickenhaus S."/>
            <person name="Maumus F."/>
            <person name="Mcmullan M."/>
            <person name="Sanges R."/>
            <person name="Schmutz J."/>
            <person name="Toseland A."/>
            <person name="Valas R."/>
            <person name="Veluchamy A."/>
            <person name="Ward B.J."/>
            <person name="Allen A."/>
            <person name="Barry K."/>
            <person name="Falciatore A."/>
            <person name="Ferrante M."/>
            <person name="Fortunato A.E."/>
            <person name="Gloeckner G."/>
            <person name="Gruber A."/>
            <person name="Hipkin R."/>
            <person name="Janech M."/>
            <person name="Kroth P."/>
            <person name="Leese F."/>
            <person name="Lindquist E."/>
            <person name="Lyon B.R."/>
            <person name="Martin J."/>
            <person name="Mayer C."/>
            <person name="Parker M."/>
            <person name="Quesneville H."/>
            <person name="Raymond J."/>
            <person name="Uhlig C."/>
            <person name="Valentin K.U."/>
            <person name="Worden A.Z."/>
            <person name="Armbrust E.V."/>
            <person name="Bowler C."/>
            <person name="Green B."/>
            <person name="Moulton V."/>
            <person name="Van Oosterhout C."/>
            <person name="Grigoriev I."/>
        </authorList>
    </citation>
    <scope>NUCLEOTIDE SEQUENCE [LARGE SCALE GENOMIC DNA]</scope>
    <source>
        <strain evidence="2 3">CCMP1102</strain>
    </source>
</reference>
<accession>A0A1E7EL41</accession>
<name>A0A1E7EL41_9STRA</name>
<dbReference type="AlphaFoldDB" id="A0A1E7EL41"/>
<feature type="compositionally biased region" description="Basic and acidic residues" evidence="1">
    <location>
        <begin position="80"/>
        <end position="103"/>
    </location>
</feature>
<evidence type="ECO:0000313" key="2">
    <source>
        <dbReference type="EMBL" id="OEU06273.1"/>
    </source>
</evidence>
<evidence type="ECO:0000313" key="3">
    <source>
        <dbReference type="Proteomes" id="UP000095751"/>
    </source>
</evidence>
<protein>
    <submittedName>
        <fullName evidence="2">Uncharacterized protein</fullName>
    </submittedName>
</protein>
<dbReference type="Proteomes" id="UP000095751">
    <property type="component" value="Unassembled WGS sequence"/>
</dbReference>